<accession>A0A7C4ZIA6</accession>
<evidence type="ECO:0000256" key="1">
    <source>
        <dbReference type="SAM" id="SignalP"/>
    </source>
</evidence>
<organism evidence="2">
    <name type="scientific">Oceanithermus profundus</name>
    <dbReference type="NCBI Taxonomy" id="187137"/>
    <lineage>
        <taxon>Bacteria</taxon>
        <taxon>Thermotogati</taxon>
        <taxon>Deinococcota</taxon>
        <taxon>Deinococci</taxon>
        <taxon>Thermales</taxon>
        <taxon>Thermaceae</taxon>
        <taxon>Oceanithermus</taxon>
    </lineage>
</organism>
<proteinExistence type="predicted"/>
<name>A0A7C4ZIA6_9DEIN</name>
<sequence length="184" mass="20372">MTRYALLLLTLIAGASYYFANLPVTPPPPREKGVVLEGVRLRLYPKSDPKAEWVFYAERIENNPARQVSEAEGLREGARYVDGELDLTLAAPRVTIDRNDDLTLPYAVVEIPKECYVIQLGSEGGPPVRILQDRGFTAPTFTLAGPGISIRGEGFRSDFKLEDASWENGEDIVEMDNVKECASP</sequence>
<dbReference type="AlphaFoldDB" id="A0A7C4ZIA6"/>
<comment type="caution">
    <text evidence="2">The sequence shown here is derived from an EMBL/GenBank/DDBJ whole genome shotgun (WGS) entry which is preliminary data.</text>
</comment>
<feature type="chain" id="PRO_5028168728" description="LPS export ABC transporter periplasmic protein LptC" evidence="1">
    <location>
        <begin position="21"/>
        <end position="184"/>
    </location>
</feature>
<dbReference type="EMBL" id="DRPZ01000248">
    <property type="protein sequence ID" value="HGY10339.1"/>
    <property type="molecule type" value="Genomic_DNA"/>
</dbReference>
<evidence type="ECO:0008006" key="3">
    <source>
        <dbReference type="Google" id="ProtNLM"/>
    </source>
</evidence>
<protein>
    <recommendedName>
        <fullName evidence="3">LPS export ABC transporter periplasmic protein LptC</fullName>
    </recommendedName>
</protein>
<feature type="signal peptide" evidence="1">
    <location>
        <begin position="1"/>
        <end position="20"/>
    </location>
</feature>
<keyword evidence="1" id="KW-0732">Signal</keyword>
<evidence type="ECO:0000313" key="2">
    <source>
        <dbReference type="EMBL" id="HGY10339.1"/>
    </source>
</evidence>
<dbReference type="Proteomes" id="UP000885759">
    <property type="component" value="Unassembled WGS sequence"/>
</dbReference>
<gene>
    <name evidence="2" type="ORF">ENK37_09885</name>
</gene>
<reference evidence="2" key="1">
    <citation type="journal article" date="2020" name="mSystems">
        <title>Genome- and Community-Level Interaction Insights into Carbon Utilization and Element Cycling Functions of Hydrothermarchaeota in Hydrothermal Sediment.</title>
        <authorList>
            <person name="Zhou Z."/>
            <person name="Liu Y."/>
            <person name="Xu W."/>
            <person name="Pan J."/>
            <person name="Luo Z.H."/>
            <person name="Li M."/>
        </authorList>
    </citation>
    <scope>NUCLEOTIDE SEQUENCE [LARGE SCALE GENOMIC DNA]</scope>
    <source>
        <strain evidence="2">HyVt-570</strain>
    </source>
</reference>